<evidence type="ECO:0008006" key="4">
    <source>
        <dbReference type="Google" id="ProtNLM"/>
    </source>
</evidence>
<dbReference type="InterPro" id="IPR036188">
    <property type="entry name" value="FAD/NAD-bd_sf"/>
</dbReference>
<proteinExistence type="inferred from homology"/>
<dbReference type="Gene3D" id="1.10.405.10">
    <property type="entry name" value="Guanine Nucleotide Dissociation Inhibitor, domain 1"/>
    <property type="match status" value="1"/>
</dbReference>
<organism evidence="2 3">
    <name type="scientific">Lepraria neglecta</name>
    <dbReference type="NCBI Taxonomy" id="209136"/>
    <lineage>
        <taxon>Eukaryota</taxon>
        <taxon>Fungi</taxon>
        <taxon>Dikarya</taxon>
        <taxon>Ascomycota</taxon>
        <taxon>Pezizomycotina</taxon>
        <taxon>Lecanoromycetes</taxon>
        <taxon>OSLEUM clade</taxon>
        <taxon>Lecanoromycetidae</taxon>
        <taxon>Lecanorales</taxon>
        <taxon>Lecanorineae</taxon>
        <taxon>Stereocaulaceae</taxon>
        <taxon>Lepraria</taxon>
    </lineage>
</organism>
<dbReference type="Proteomes" id="UP001276659">
    <property type="component" value="Unassembled WGS sequence"/>
</dbReference>
<dbReference type="PANTHER" id="PTHR11787:SF4">
    <property type="entry name" value="CHM, RAB ESCORT PROTEIN 1"/>
    <property type="match status" value="1"/>
</dbReference>
<comment type="caution">
    <text evidence="2">The sequence shown here is derived from an EMBL/GenBank/DDBJ whole genome shotgun (WGS) entry which is preliminary data.</text>
</comment>
<dbReference type="Gene3D" id="3.30.519.10">
    <property type="entry name" value="Guanine Nucleotide Dissociation Inhibitor, domain 2"/>
    <property type="match status" value="1"/>
</dbReference>
<dbReference type="PANTHER" id="PTHR11787">
    <property type="entry name" value="RAB GDP-DISSOCIATION INHIBITOR"/>
    <property type="match status" value="1"/>
</dbReference>
<keyword evidence="3" id="KW-1185">Reference proteome</keyword>
<dbReference type="GO" id="GO:0005634">
    <property type="term" value="C:nucleus"/>
    <property type="evidence" value="ECO:0007669"/>
    <property type="project" value="TreeGrafter"/>
</dbReference>
<dbReference type="GO" id="GO:0005968">
    <property type="term" value="C:Rab-protein geranylgeranyltransferase complex"/>
    <property type="evidence" value="ECO:0007669"/>
    <property type="project" value="TreeGrafter"/>
</dbReference>
<evidence type="ECO:0000256" key="1">
    <source>
        <dbReference type="ARBA" id="ARBA00005593"/>
    </source>
</evidence>
<accession>A0AAD9Z1R4</accession>
<protein>
    <recommendedName>
        <fullName evidence="4">Rab proteins geranylgeranyltransferase</fullName>
    </recommendedName>
</protein>
<dbReference type="SUPFAM" id="SSF51905">
    <property type="entry name" value="FAD/NAD(P)-binding domain"/>
    <property type="match status" value="1"/>
</dbReference>
<dbReference type="EMBL" id="JASNWA010000010">
    <property type="protein sequence ID" value="KAK3168978.1"/>
    <property type="molecule type" value="Genomic_DNA"/>
</dbReference>
<dbReference type="GO" id="GO:0005092">
    <property type="term" value="F:GDP-dissociation inhibitor activity"/>
    <property type="evidence" value="ECO:0007669"/>
    <property type="project" value="InterPro"/>
</dbReference>
<dbReference type="GO" id="GO:0005829">
    <property type="term" value="C:cytosol"/>
    <property type="evidence" value="ECO:0007669"/>
    <property type="project" value="TreeGrafter"/>
</dbReference>
<name>A0AAD9Z1R4_9LECA</name>
<reference evidence="2" key="1">
    <citation type="submission" date="2022-11" db="EMBL/GenBank/DDBJ databases">
        <title>Chromosomal genome sequence assembly and mating type (MAT) locus characterization of the leprose asexual lichenized fungus Lepraria neglecta (Nyl.) Erichsen.</title>
        <authorList>
            <person name="Allen J.L."/>
            <person name="Pfeffer B."/>
        </authorList>
    </citation>
    <scope>NUCLEOTIDE SEQUENCE</scope>
    <source>
        <strain evidence="2">Allen 5258</strain>
    </source>
</reference>
<dbReference type="AlphaFoldDB" id="A0AAD9Z1R4"/>
<evidence type="ECO:0000313" key="2">
    <source>
        <dbReference type="EMBL" id="KAK3168978.1"/>
    </source>
</evidence>
<dbReference type="GO" id="GO:0007264">
    <property type="term" value="P:small GTPase-mediated signal transduction"/>
    <property type="evidence" value="ECO:0007669"/>
    <property type="project" value="InterPro"/>
</dbReference>
<dbReference type="Gene3D" id="3.50.50.60">
    <property type="entry name" value="FAD/NAD(P)-binding domain"/>
    <property type="match status" value="1"/>
</dbReference>
<gene>
    <name evidence="2" type="ORF">OEA41_005426</name>
</gene>
<dbReference type="GO" id="GO:0016192">
    <property type="term" value="P:vesicle-mediated transport"/>
    <property type="evidence" value="ECO:0007669"/>
    <property type="project" value="TreeGrafter"/>
</dbReference>
<sequence>MESLSDTVWDVVLAGTDTGPSPFRYATIRNLEKETSANAAEQAPKLGFSRAYSLSLAPQLIYTRSNLLPALVSSKVYRQLEFLAVGSWWIHHSEEETKKWPNEGHTARKSSLKRIAGGREDVFADKSIDLRSTRSLMRFLKLAADSEAHVSILEEFGNKPFPEFLQVPLSIPPQLQAPLLALTSSPNTPAETLTSYALPRIHRHLTSIGMFGPSFGAVIPKWGGLAEIAQVACRAGAVGGGVYVLKRGFETDEQSDQQVSVRDGIHFDQDTGLLTVKLQGGEEIQSRWVMGSIWDLPLQAHQDTGDSIQPNYVARSITIVSGSLPQLFPSPAEGAPPPAGAVVVYPTGTLELESESQTPSTLKADPPPVYLMIHSSDTGECPAGQYVIYAYTFHHVYADAHHLLQTAVEKLLANVPATILWYMHYDQKCALPATTDDYETNIACAQSSNDHVLQLPDLAPSLALEDDVLKHVRAAYQRIVGDDGAAFMTFDDREGTEDDGDDN</sequence>
<dbReference type="InterPro" id="IPR018203">
    <property type="entry name" value="GDP_dissociation_inhibitor"/>
</dbReference>
<dbReference type="PRINTS" id="PR00891">
    <property type="entry name" value="RABGDIREP"/>
</dbReference>
<evidence type="ECO:0000313" key="3">
    <source>
        <dbReference type="Proteomes" id="UP001276659"/>
    </source>
</evidence>
<comment type="similarity">
    <text evidence="1">Belongs to the Rab GDI family.</text>
</comment>